<sequence length="120" mass="13844">MLWKKEKPNFPEVEFDGERYYVVSIKDLANLDGYKVKFKGVVEDKPEVIYYAAGWAWSISSRIIEEDHGHMTVFRISGYEVRFKGVALVRKGEKVVIYGKIKDGCVEARVIEGQYAIFKS</sequence>
<gene>
    <name evidence="1" type="ORF">DRJ26_02810</name>
</gene>
<evidence type="ECO:0000313" key="1">
    <source>
        <dbReference type="EMBL" id="RLE53838.1"/>
    </source>
</evidence>
<dbReference type="AlphaFoldDB" id="A0A497F4E8"/>
<evidence type="ECO:0000313" key="2">
    <source>
        <dbReference type="Proteomes" id="UP000269499"/>
    </source>
</evidence>
<reference evidence="1 2" key="1">
    <citation type="submission" date="2018-06" db="EMBL/GenBank/DDBJ databases">
        <title>Extensive metabolic versatility and redundancy in microbially diverse, dynamic hydrothermal sediments.</title>
        <authorList>
            <person name="Dombrowski N."/>
            <person name="Teske A."/>
            <person name="Baker B.J."/>
        </authorList>
    </citation>
    <scope>NUCLEOTIDE SEQUENCE [LARGE SCALE GENOMIC DNA]</scope>
    <source>
        <strain evidence="1">B20_G2</strain>
    </source>
</reference>
<dbReference type="Proteomes" id="UP000269499">
    <property type="component" value="Unassembled WGS sequence"/>
</dbReference>
<accession>A0A497F4E8</accession>
<proteinExistence type="predicted"/>
<protein>
    <submittedName>
        <fullName evidence="1">Uncharacterized protein</fullName>
    </submittedName>
</protein>
<dbReference type="EMBL" id="QMRA01000049">
    <property type="protein sequence ID" value="RLE53838.1"/>
    <property type="molecule type" value="Genomic_DNA"/>
</dbReference>
<organism evidence="1 2">
    <name type="scientific">Thermoproteota archaeon</name>
    <dbReference type="NCBI Taxonomy" id="2056631"/>
    <lineage>
        <taxon>Archaea</taxon>
        <taxon>Thermoproteota</taxon>
    </lineage>
</organism>
<comment type="caution">
    <text evidence="1">The sequence shown here is derived from an EMBL/GenBank/DDBJ whole genome shotgun (WGS) entry which is preliminary data.</text>
</comment>
<name>A0A497F4E8_9CREN</name>